<feature type="region of interest" description="Disordered" evidence="2">
    <location>
        <begin position="400"/>
        <end position="473"/>
    </location>
</feature>
<feature type="domain" description="Autophagy-related protein 13 N-terminal" evidence="3">
    <location>
        <begin position="113"/>
        <end position="227"/>
    </location>
</feature>
<evidence type="ECO:0000256" key="1">
    <source>
        <dbReference type="ARBA" id="ARBA00023006"/>
    </source>
</evidence>
<dbReference type="Gene3D" id="3.30.900.10">
    <property type="entry name" value="HORMA domain"/>
    <property type="match status" value="1"/>
</dbReference>
<reference evidence="4 5" key="1">
    <citation type="submission" date="2019-07" db="EMBL/GenBank/DDBJ databases">
        <title>Genomics analysis of Aphanomyces spp. identifies a new class of oomycete effector associated with host adaptation.</title>
        <authorList>
            <person name="Gaulin E."/>
        </authorList>
    </citation>
    <scope>NUCLEOTIDE SEQUENCE [LARGE SCALE GENOMIC DNA]</scope>
    <source>
        <strain evidence="4 5">ATCC 201684</strain>
    </source>
</reference>
<dbReference type="GO" id="GO:0005829">
    <property type="term" value="C:cytosol"/>
    <property type="evidence" value="ECO:0007669"/>
    <property type="project" value="TreeGrafter"/>
</dbReference>
<keyword evidence="1" id="KW-0072">Autophagy</keyword>
<dbReference type="PANTHER" id="PTHR13430">
    <property type="match status" value="1"/>
</dbReference>
<comment type="caution">
    <text evidence="4">The sequence shown here is derived from an EMBL/GenBank/DDBJ whole genome shotgun (WGS) entry which is preliminary data.</text>
</comment>
<feature type="compositionally biased region" description="Polar residues" evidence="2">
    <location>
        <begin position="404"/>
        <end position="413"/>
    </location>
</feature>
<dbReference type="GO" id="GO:0000407">
    <property type="term" value="C:phagophore assembly site"/>
    <property type="evidence" value="ECO:0007669"/>
    <property type="project" value="TreeGrafter"/>
</dbReference>
<dbReference type="GO" id="GO:1990316">
    <property type="term" value="C:Atg1/ULK1 kinase complex"/>
    <property type="evidence" value="ECO:0007669"/>
    <property type="project" value="InterPro"/>
</dbReference>
<dbReference type="EMBL" id="VJMJ01000009">
    <property type="protein sequence ID" value="KAF0744295.1"/>
    <property type="molecule type" value="Genomic_DNA"/>
</dbReference>
<dbReference type="PANTHER" id="PTHR13430:SF4">
    <property type="entry name" value="AUTOPHAGY-RELATED PROTEIN 13"/>
    <property type="match status" value="1"/>
</dbReference>
<dbReference type="GO" id="GO:0034497">
    <property type="term" value="P:protein localization to phagophore assembly site"/>
    <property type="evidence" value="ECO:0007669"/>
    <property type="project" value="TreeGrafter"/>
</dbReference>
<evidence type="ECO:0000313" key="5">
    <source>
        <dbReference type="Proteomes" id="UP000481153"/>
    </source>
</evidence>
<evidence type="ECO:0000259" key="3">
    <source>
        <dbReference type="Pfam" id="PF10033"/>
    </source>
</evidence>
<dbReference type="InterPro" id="IPR040182">
    <property type="entry name" value="ATG13"/>
</dbReference>
<gene>
    <name evidence="4" type="ORF">Ae201684_000783</name>
</gene>
<dbReference type="InterPro" id="IPR018731">
    <property type="entry name" value="Atg13_N"/>
</dbReference>
<proteinExistence type="predicted"/>
<feature type="compositionally biased region" description="Low complexity" evidence="2">
    <location>
        <begin position="451"/>
        <end position="463"/>
    </location>
</feature>
<dbReference type="VEuPathDB" id="FungiDB:AeMF1_008525"/>
<feature type="compositionally biased region" description="Low complexity" evidence="2">
    <location>
        <begin position="500"/>
        <end position="513"/>
    </location>
</feature>
<dbReference type="Proteomes" id="UP000481153">
    <property type="component" value="Unassembled WGS sequence"/>
</dbReference>
<dbReference type="GO" id="GO:0034727">
    <property type="term" value="P:piecemeal microautophagy of the nucleus"/>
    <property type="evidence" value="ECO:0007669"/>
    <property type="project" value="TreeGrafter"/>
</dbReference>
<evidence type="ECO:0000256" key="2">
    <source>
        <dbReference type="SAM" id="MobiDB-lite"/>
    </source>
</evidence>
<feature type="compositionally biased region" description="Low complexity" evidence="2">
    <location>
        <begin position="21"/>
        <end position="37"/>
    </location>
</feature>
<evidence type="ECO:0000313" key="4">
    <source>
        <dbReference type="EMBL" id="KAF0744295.1"/>
    </source>
</evidence>
<organism evidence="4 5">
    <name type="scientific">Aphanomyces euteiches</name>
    <dbReference type="NCBI Taxonomy" id="100861"/>
    <lineage>
        <taxon>Eukaryota</taxon>
        <taxon>Sar</taxon>
        <taxon>Stramenopiles</taxon>
        <taxon>Oomycota</taxon>
        <taxon>Saprolegniomycetes</taxon>
        <taxon>Saprolegniales</taxon>
        <taxon>Verrucalvaceae</taxon>
        <taxon>Aphanomyces</taxon>
    </lineage>
</organism>
<dbReference type="GO" id="GO:0000423">
    <property type="term" value="P:mitophagy"/>
    <property type="evidence" value="ECO:0007669"/>
    <property type="project" value="TreeGrafter"/>
</dbReference>
<protein>
    <recommendedName>
        <fullName evidence="3">Autophagy-related protein 13 N-terminal domain-containing protein</fullName>
    </recommendedName>
</protein>
<feature type="region of interest" description="Disordered" evidence="2">
    <location>
        <begin position="1"/>
        <end position="42"/>
    </location>
</feature>
<dbReference type="AlphaFoldDB" id="A0A6G0XV64"/>
<feature type="compositionally biased region" description="Basic and acidic residues" evidence="2">
    <location>
        <begin position="349"/>
        <end position="363"/>
    </location>
</feature>
<accession>A0A6G0XV64</accession>
<feature type="compositionally biased region" description="Polar residues" evidence="2">
    <location>
        <begin position="1"/>
        <end position="20"/>
    </location>
</feature>
<dbReference type="InterPro" id="IPR036570">
    <property type="entry name" value="HORMA_dom_sf"/>
</dbReference>
<name>A0A6G0XV64_9STRA</name>
<feature type="compositionally biased region" description="Low complexity" evidence="2">
    <location>
        <begin position="314"/>
        <end position="329"/>
    </location>
</feature>
<feature type="region of interest" description="Disordered" evidence="2">
    <location>
        <begin position="495"/>
        <end position="528"/>
    </location>
</feature>
<dbReference type="Pfam" id="PF10033">
    <property type="entry name" value="ATG13"/>
    <property type="match status" value="1"/>
</dbReference>
<keyword evidence="5" id="KW-1185">Reference proteome</keyword>
<sequence length="610" mass="66081">MMQSISLERSGAYASNSNPRGSFDPFGTGPPSSGGSSNAVSTGKKKTDQVVLEFLYKTVEVVLLSRAYFQPSTPRRARFNLDIQELVHVRDAMRMYKDNVTQPVLVDIFMGATLLERWHISYTSGMQAQSPVDVINQLREVCRRIGILLRAVYCLARILPAFPVGDRLKTQQEDLGHPLVGLQYAIGSVDTDMQVQFDAAEPKQRYSFVPIDTPFGTLQLSVLYRKRNDDLLAAIEQMAVADHPTAAATTTTITRELDNVSLKSSTSLENAIIQDYVPTAPVAVKSMPAALPKHPMRVVQEDYSSVHSIASTRSTSQPVSIPPSSVDISGGNGSGGSRVPALRSSSSRYLHEVDASPPPRRDSNSIFKHAHSYDTSEPLRQPQRPSQVIAAPYGYTNAIPIDTGKTQPTSIALSPSPLHLPNSAPISRPSPRTPQHPVSIGSLPDEPFRPSSVESTRSSTSSSNALPFSVHPKAHSTMKTTSLVGFESPPFRSYSGELVSQSPTTSTPPTRLTFTDRRSSLDGGSTWGISPDTPDAFGLVTDEADLILPFAARSHRSNGSNGVAASDVDVSSFLQELKHAPPLQTTSKSDLASVEADLAYFKQLRDQLQA</sequence>
<feature type="region of interest" description="Disordered" evidence="2">
    <location>
        <begin position="308"/>
        <end position="366"/>
    </location>
</feature>